<keyword evidence="7 11" id="KW-0798">TonB box</keyword>
<evidence type="ECO:0000256" key="9">
    <source>
        <dbReference type="ARBA" id="ARBA00023237"/>
    </source>
</evidence>
<dbReference type="Gene3D" id="2.170.130.10">
    <property type="entry name" value="TonB-dependent receptor, plug domain"/>
    <property type="match status" value="1"/>
</dbReference>
<dbReference type="Pfam" id="PF07715">
    <property type="entry name" value="Plug"/>
    <property type="match status" value="1"/>
</dbReference>
<dbReference type="GO" id="GO:0006811">
    <property type="term" value="P:monoatomic ion transport"/>
    <property type="evidence" value="ECO:0007669"/>
    <property type="project" value="UniProtKB-KW"/>
</dbReference>
<evidence type="ECO:0000256" key="2">
    <source>
        <dbReference type="ARBA" id="ARBA00022448"/>
    </source>
</evidence>
<dbReference type="InterPro" id="IPR037066">
    <property type="entry name" value="Plug_dom_sf"/>
</dbReference>
<dbReference type="InterPro" id="IPR000531">
    <property type="entry name" value="Beta-barrel_TonB"/>
</dbReference>
<dbReference type="GO" id="GO:0015889">
    <property type="term" value="P:cobalamin transport"/>
    <property type="evidence" value="ECO:0007669"/>
    <property type="project" value="TreeGrafter"/>
</dbReference>
<dbReference type="Gene3D" id="2.40.170.20">
    <property type="entry name" value="TonB-dependent receptor, beta-barrel domain"/>
    <property type="match status" value="1"/>
</dbReference>
<evidence type="ECO:0000256" key="6">
    <source>
        <dbReference type="ARBA" id="ARBA00023065"/>
    </source>
</evidence>
<dbReference type="SUPFAM" id="SSF56935">
    <property type="entry name" value="Porins"/>
    <property type="match status" value="1"/>
</dbReference>
<evidence type="ECO:0000259" key="15">
    <source>
        <dbReference type="Pfam" id="PF07715"/>
    </source>
</evidence>
<dbReference type="InterPro" id="IPR039426">
    <property type="entry name" value="TonB-dep_rcpt-like"/>
</dbReference>
<gene>
    <name evidence="16" type="primary">btuB_3</name>
    <name evidence="16" type="ORF">GCM10007895_29150</name>
</gene>
<feature type="chain" id="PRO_5041431422" evidence="13">
    <location>
        <begin position="22"/>
        <end position="613"/>
    </location>
</feature>
<reference evidence="16" key="2">
    <citation type="submission" date="2023-01" db="EMBL/GenBank/DDBJ databases">
        <title>Draft genome sequence of Paraferrimonas sedimenticola strain NBRC 101628.</title>
        <authorList>
            <person name="Sun Q."/>
            <person name="Mori K."/>
        </authorList>
    </citation>
    <scope>NUCLEOTIDE SEQUENCE</scope>
    <source>
        <strain evidence="16">NBRC 101628</strain>
    </source>
</reference>
<keyword evidence="3 10" id="KW-1134">Transmembrane beta strand</keyword>
<feature type="signal peptide" evidence="13">
    <location>
        <begin position="1"/>
        <end position="21"/>
    </location>
</feature>
<dbReference type="InterPro" id="IPR012910">
    <property type="entry name" value="Plug_dom"/>
</dbReference>
<accession>A0AA37RYE0</accession>
<feature type="compositionally biased region" description="Basic and acidic residues" evidence="12">
    <location>
        <begin position="204"/>
        <end position="223"/>
    </location>
</feature>
<evidence type="ECO:0000313" key="16">
    <source>
        <dbReference type="EMBL" id="GLP97608.1"/>
    </source>
</evidence>
<keyword evidence="4 10" id="KW-0812">Transmembrane</keyword>
<comment type="subcellular location">
    <subcellularLocation>
        <location evidence="1 10">Cell outer membrane</location>
        <topology evidence="1 10">Multi-pass membrane protein</topology>
    </subcellularLocation>
</comment>
<name>A0AA37RYE0_9GAMM</name>
<evidence type="ECO:0000313" key="17">
    <source>
        <dbReference type="Proteomes" id="UP001161422"/>
    </source>
</evidence>
<evidence type="ECO:0000256" key="10">
    <source>
        <dbReference type="PROSITE-ProRule" id="PRU01360"/>
    </source>
</evidence>
<reference evidence="16" key="1">
    <citation type="journal article" date="2014" name="Int. J. Syst. Evol. Microbiol.">
        <title>Complete genome sequence of Corynebacterium casei LMG S-19264T (=DSM 44701T), isolated from a smear-ripened cheese.</title>
        <authorList>
            <consortium name="US DOE Joint Genome Institute (JGI-PGF)"/>
            <person name="Walter F."/>
            <person name="Albersmeier A."/>
            <person name="Kalinowski J."/>
            <person name="Ruckert C."/>
        </authorList>
    </citation>
    <scope>NUCLEOTIDE SEQUENCE</scope>
    <source>
        <strain evidence="16">NBRC 101628</strain>
    </source>
</reference>
<evidence type="ECO:0000259" key="14">
    <source>
        <dbReference type="Pfam" id="PF00593"/>
    </source>
</evidence>
<evidence type="ECO:0000256" key="1">
    <source>
        <dbReference type="ARBA" id="ARBA00004571"/>
    </source>
</evidence>
<evidence type="ECO:0000256" key="5">
    <source>
        <dbReference type="ARBA" id="ARBA00022729"/>
    </source>
</evidence>
<dbReference type="Proteomes" id="UP001161422">
    <property type="component" value="Unassembled WGS sequence"/>
</dbReference>
<comment type="caution">
    <text evidence="16">The sequence shown here is derived from an EMBL/GenBank/DDBJ whole genome shotgun (WGS) entry which is preliminary data.</text>
</comment>
<dbReference type="GO" id="GO:0009279">
    <property type="term" value="C:cell outer membrane"/>
    <property type="evidence" value="ECO:0007669"/>
    <property type="project" value="UniProtKB-SubCell"/>
</dbReference>
<protein>
    <submittedName>
        <fullName evidence="16">Vitamin B12 transporter BtuB</fullName>
    </submittedName>
</protein>
<dbReference type="RefSeq" id="WP_095504559.1">
    <property type="nucleotide sequence ID" value="NZ_BSNC01000006.1"/>
</dbReference>
<dbReference type="PANTHER" id="PTHR30069">
    <property type="entry name" value="TONB-DEPENDENT OUTER MEMBRANE RECEPTOR"/>
    <property type="match status" value="1"/>
</dbReference>
<evidence type="ECO:0000256" key="4">
    <source>
        <dbReference type="ARBA" id="ARBA00022692"/>
    </source>
</evidence>
<keyword evidence="8 10" id="KW-0472">Membrane</keyword>
<evidence type="ECO:0000256" key="3">
    <source>
        <dbReference type="ARBA" id="ARBA00022452"/>
    </source>
</evidence>
<dbReference type="CDD" id="cd01347">
    <property type="entry name" value="ligand_gated_channel"/>
    <property type="match status" value="1"/>
</dbReference>
<keyword evidence="2 10" id="KW-0813">Transport</keyword>
<sequence>MCFKMRYPLLVLALTSTATVAQTGSNALAQTAKGEVDEILVVTGDRFGSAPEQQLQITNLIEREEIERLNPESVVDILETLPAVSVIRNGNAANAATVSIRGANSNHTLVLVDGMRVSSATLGLANFGALMPEQIERVEVVKGPRAALWGSDAIGGVIQIFTRKLNQGEGYAVLEGGSSNYGRGSAGVGFSHGQGHTGVSVSLDRSDGFDVRQDDETDKDGYKRASVGASGEQTLNDAFSLNWVGQYNRGSFEFDNAAPYANETDYDTYFWNLGGQYQGDIWQSRLNLGQARDKNQNFRRELQTRKQLFQTDRDQLSWVNQIQASDTVTLIGGADYQRESVKGDYAVNQRDTLGVYGLARGQRDALMLEGVVRHDQVEKIDNETTYNLSASYQLSDAWRVVATHGTGFKAPSFNDLYYPFSGNPNLKSERSKSTDLSLHWQSGDWTAYVSGYNNQVDDLIQWAPTGEKDANGWDIWAPDNIAKATLKGVESRLSWQYGNLSQQLGYHYLDAKDGNGQLLTGRSRHEVDYRIGYRWADFDAQADYHYQGKRWGGAYRGFLPSYHLLGLSAGYAFADNWQVRLKLTNLLNEKIVSAAGYNSPGQQWFMTFSYRAL</sequence>
<dbReference type="PROSITE" id="PS52016">
    <property type="entry name" value="TONB_DEPENDENT_REC_3"/>
    <property type="match status" value="1"/>
</dbReference>
<proteinExistence type="inferred from homology"/>
<dbReference type="EMBL" id="BSNC01000006">
    <property type="protein sequence ID" value="GLP97608.1"/>
    <property type="molecule type" value="Genomic_DNA"/>
</dbReference>
<feature type="domain" description="TonB-dependent receptor-like beta-barrel" evidence="14">
    <location>
        <begin position="204"/>
        <end position="586"/>
    </location>
</feature>
<comment type="similarity">
    <text evidence="10 11">Belongs to the TonB-dependent receptor family.</text>
</comment>
<dbReference type="AlphaFoldDB" id="A0AA37RYE0"/>
<feature type="domain" description="TonB-dependent receptor plug" evidence="15">
    <location>
        <begin position="55"/>
        <end position="157"/>
    </location>
</feature>
<evidence type="ECO:0000256" key="7">
    <source>
        <dbReference type="ARBA" id="ARBA00023077"/>
    </source>
</evidence>
<evidence type="ECO:0000256" key="13">
    <source>
        <dbReference type="SAM" id="SignalP"/>
    </source>
</evidence>
<evidence type="ECO:0000256" key="12">
    <source>
        <dbReference type="SAM" id="MobiDB-lite"/>
    </source>
</evidence>
<keyword evidence="17" id="KW-1185">Reference proteome</keyword>
<evidence type="ECO:0000256" key="11">
    <source>
        <dbReference type="RuleBase" id="RU003357"/>
    </source>
</evidence>
<dbReference type="InterPro" id="IPR036942">
    <property type="entry name" value="Beta-barrel_TonB_sf"/>
</dbReference>
<dbReference type="Pfam" id="PF00593">
    <property type="entry name" value="TonB_dep_Rec_b-barrel"/>
    <property type="match status" value="1"/>
</dbReference>
<feature type="region of interest" description="Disordered" evidence="12">
    <location>
        <begin position="201"/>
        <end position="227"/>
    </location>
</feature>
<dbReference type="PANTHER" id="PTHR30069:SF53">
    <property type="entry name" value="COLICIN I RECEPTOR-RELATED"/>
    <property type="match status" value="1"/>
</dbReference>
<keyword evidence="9 10" id="KW-0998">Cell outer membrane</keyword>
<keyword evidence="5 13" id="KW-0732">Signal</keyword>
<evidence type="ECO:0000256" key="8">
    <source>
        <dbReference type="ARBA" id="ARBA00023136"/>
    </source>
</evidence>
<keyword evidence="6" id="KW-0406">Ion transport</keyword>
<organism evidence="16 17">
    <name type="scientific">Paraferrimonas sedimenticola</name>
    <dbReference type="NCBI Taxonomy" id="375674"/>
    <lineage>
        <taxon>Bacteria</taxon>
        <taxon>Pseudomonadati</taxon>
        <taxon>Pseudomonadota</taxon>
        <taxon>Gammaproteobacteria</taxon>
        <taxon>Alteromonadales</taxon>
        <taxon>Ferrimonadaceae</taxon>
        <taxon>Paraferrimonas</taxon>
    </lineage>
</organism>